<keyword evidence="2" id="KW-1185">Reference proteome</keyword>
<protein>
    <submittedName>
        <fullName evidence="1">Uncharacterized protein</fullName>
    </submittedName>
</protein>
<gene>
    <name evidence="1" type="ORF">DL238_12655</name>
</gene>
<reference evidence="1 2" key="1">
    <citation type="submission" date="2018-07" db="EMBL/GenBank/DDBJ databases">
        <title>Erythrobacter nanhaiensis sp. nov., a novel member of the genus Erythrobacter isolated from the South China Sea.</title>
        <authorList>
            <person name="Chen X."/>
            <person name="Liu J."/>
        </authorList>
    </citation>
    <scope>NUCLEOTIDE SEQUENCE [LARGE SCALE GENOMIC DNA]</scope>
    <source>
        <strain evidence="1 2">S-5</strain>
    </source>
</reference>
<comment type="caution">
    <text evidence="1">The sequence shown here is derived from an EMBL/GenBank/DDBJ whole genome shotgun (WGS) entry which is preliminary data.</text>
</comment>
<dbReference type="EMBL" id="QRBB01000001">
    <property type="protein sequence ID" value="RDS78368.1"/>
    <property type="molecule type" value="Genomic_DNA"/>
</dbReference>
<dbReference type="AlphaFoldDB" id="A0A395LMX4"/>
<organism evidence="1 2">
    <name type="scientific">Alteriqipengyuania lutimaris</name>
    <dbReference type="NCBI Taxonomy" id="1538146"/>
    <lineage>
        <taxon>Bacteria</taxon>
        <taxon>Pseudomonadati</taxon>
        <taxon>Pseudomonadota</taxon>
        <taxon>Alphaproteobacteria</taxon>
        <taxon>Sphingomonadales</taxon>
        <taxon>Erythrobacteraceae</taxon>
        <taxon>Alteriqipengyuania</taxon>
    </lineage>
</organism>
<evidence type="ECO:0000313" key="2">
    <source>
        <dbReference type="Proteomes" id="UP000254101"/>
    </source>
</evidence>
<dbReference type="OrthoDB" id="7567733at2"/>
<evidence type="ECO:0000313" key="1">
    <source>
        <dbReference type="EMBL" id="RDS78368.1"/>
    </source>
</evidence>
<name>A0A395LMX4_9SPHN</name>
<sequence>MNTLENHTAELCRAIAEEIRQVGLLVEELAAVLVSDEELALKHIHRLQSFDLVIQRTGESARLLDRLASGIHSHQAIDGVCLEALQDRLRAATRTN</sequence>
<accession>A0A395LMX4</accession>
<dbReference type="RefSeq" id="WP_115492591.1">
    <property type="nucleotide sequence ID" value="NZ_JACHWW010000001.1"/>
</dbReference>
<dbReference type="Proteomes" id="UP000254101">
    <property type="component" value="Unassembled WGS sequence"/>
</dbReference>
<proteinExistence type="predicted"/>